<evidence type="ECO:0000313" key="2">
    <source>
        <dbReference type="Proteomes" id="UP000229344"/>
    </source>
</evidence>
<dbReference type="Proteomes" id="UP000229344">
    <property type="component" value="Unassembled WGS sequence"/>
</dbReference>
<sequence>MRGIAMLTGIYALLRATEDTQDAEVRAREIFFIFFQDRRCDCRRQYINSRICDTSPGGLARFLREISVSLTWRQRELLNTACWFIAGALYEKKAHAKLLESK</sequence>
<protein>
    <submittedName>
        <fullName evidence="1">Uncharacterized protein</fullName>
    </submittedName>
</protein>
<comment type="caution">
    <text evidence="1">The sequence shown here is derived from an EMBL/GenBank/DDBJ whole genome shotgun (WGS) entry which is preliminary data.</text>
</comment>
<name>A0A2H0UG58_9BACT</name>
<dbReference type="EMBL" id="PFBI01000004">
    <property type="protein sequence ID" value="PIR84785.1"/>
    <property type="molecule type" value="Genomic_DNA"/>
</dbReference>
<reference evidence="2" key="1">
    <citation type="submission" date="2017-09" db="EMBL/GenBank/DDBJ databases">
        <title>Depth-based differentiation of microbial function through sediment-hosted aquifers and enrichment of novel symbionts in the deep terrestrial subsurface.</title>
        <authorList>
            <person name="Probst A.J."/>
            <person name="Ladd B."/>
            <person name="Jarett J.K."/>
            <person name="Geller-Mcgrath D.E."/>
            <person name="Sieber C.M.K."/>
            <person name="Emerson J.B."/>
            <person name="Anantharaman K."/>
            <person name="Thomas B.C."/>
            <person name="Malmstrom R."/>
            <person name="Stieglmeier M."/>
            <person name="Klingl A."/>
            <person name="Woyke T."/>
            <person name="Ryan C.M."/>
            <person name="Banfield J.F."/>
        </authorList>
    </citation>
    <scope>NUCLEOTIDE SEQUENCE [LARGE SCALE GENOMIC DNA]</scope>
</reference>
<gene>
    <name evidence="1" type="ORF">COU16_01195</name>
</gene>
<organism evidence="1 2">
    <name type="scientific">Candidatus Kaiserbacteria bacterium CG10_big_fil_rev_8_21_14_0_10_47_16</name>
    <dbReference type="NCBI Taxonomy" id="1974608"/>
    <lineage>
        <taxon>Bacteria</taxon>
        <taxon>Candidatus Kaiseribacteriota</taxon>
    </lineage>
</organism>
<dbReference type="AlphaFoldDB" id="A0A2H0UG58"/>
<evidence type="ECO:0000313" key="1">
    <source>
        <dbReference type="EMBL" id="PIR84785.1"/>
    </source>
</evidence>
<proteinExistence type="predicted"/>
<accession>A0A2H0UG58</accession>